<dbReference type="Pfam" id="PF00059">
    <property type="entry name" value="Lectin_C"/>
    <property type="match status" value="1"/>
</dbReference>
<dbReference type="Proteomes" id="UP001497497">
    <property type="component" value="Unassembled WGS sequence"/>
</dbReference>
<dbReference type="InterPro" id="IPR050801">
    <property type="entry name" value="Ca-Dep_Lectins_ImmuneDev"/>
</dbReference>
<dbReference type="InterPro" id="IPR016187">
    <property type="entry name" value="CTDL_fold"/>
</dbReference>
<dbReference type="PANTHER" id="PTHR22801">
    <property type="entry name" value="LITHOSTATHINE"/>
    <property type="match status" value="1"/>
</dbReference>
<dbReference type="InterPro" id="IPR018378">
    <property type="entry name" value="C-type_lectin_CS"/>
</dbReference>
<evidence type="ECO:0000313" key="5">
    <source>
        <dbReference type="Proteomes" id="UP001497497"/>
    </source>
</evidence>
<dbReference type="InterPro" id="IPR001304">
    <property type="entry name" value="C-type_lectin-like"/>
</dbReference>
<keyword evidence="1" id="KW-1015">Disulfide bond</keyword>
<dbReference type="SMART" id="SM00034">
    <property type="entry name" value="CLECT"/>
    <property type="match status" value="1"/>
</dbReference>
<sequence>MNNWKMLRSCFLLLCVVIFDQILEVAGQSTSFPVISKGMHHFKIDPTPDFAPARLAPGWIDSSSVSCGISCMQHYADCLSFLYNRTTHLCSPASSVFNKSDPPTSKEGELHYKVTCDYSKGFRLMFSGSAMACLANYQVVWLNYTQAHEACQAKGAVLASVKTFDKLAILRNLVGGNMAWVGADDLAGQGYLVWKLDSSPVANETLESVFSPGEPNNALGLEHCVQYYYVNRMLNDDQCSIRYGYVCEMPLPFYDNIF</sequence>
<dbReference type="PANTHER" id="PTHR22801:SF63">
    <property type="entry name" value="C-TYPE LECTIN DOMAIN-CONTAINING PROTEIN"/>
    <property type="match status" value="1"/>
</dbReference>
<protein>
    <recommendedName>
        <fullName evidence="3">C-type lectin domain-containing protein</fullName>
    </recommendedName>
</protein>
<name>A0AAV2IME7_LYMST</name>
<dbReference type="EMBL" id="CAXITT010001277">
    <property type="protein sequence ID" value="CAL1548327.1"/>
    <property type="molecule type" value="Genomic_DNA"/>
</dbReference>
<feature type="chain" id="PRO_5043954381" description="C-type lectin domain-containing protein" evidence="2">
    <location>
        <begin position="28"/>
        <end position="258"/>
    </location>
</feature>
<feature type="domain" description="C-type lectin" evidence="3">
    <location>
        <begin position="129"/>
        <end position="248"/>
    </location>
</feature>
<comment type="caution">
    <text evidence="4">The sequence shown here is derived from an EMBL/GenBank/DDBJ whole genome shotgun (WGS) entry which is preliminary data.</text>
</comment>
<keyword evidence="2" id="KW-0732">Signal</keyword>
<dbReference type="SUPFAM" id="SSF56436">
    <property type="entry name" value="C-type lectin-like"/>
    <property type="match status" value="1"/>
</dbReference>
<dbReference type="PROSITE" id="PS00615">
    <property type="entry name" value="C_TYPE_LECTIN_1"/>
    <property type="match status" value="1"/>
</dbReference>
<gene>
    <name evidence="4" type="ORF">GSLYS_00021644001</name>
</gene>
<reference evidence="4 5" key="1">
    <citation type="submission" date="2024-04" db="EMBL/GenBank/DDBJ databases">
        <authorList>
            <consortium name="Genoscope - CEA"/>
            <person name="William W."/>
        </authorList>
    </citation>
    <scope>NUCLEOTIDE SEQUENCE [LARGE SCALE GENOMIC DNA]</scope>
</reference>
<dbReference type="CDD" id="cd00037">
    <property type="entry name" value="CLECT"/>
    <property type="match status" value="1"/>
</dbReference>
<evidence type="ECO:0000313" key="4">
    <source>
        <dbReference type="EMBL" id="CAL1548327.1"/>
    </source>
</evidence>
<dbReference type="InterPro" id="IPR016186">
    <property type="entry name" value="C-type_lectin-like/link_sf"/>
</dbReference>
<organism evidence="4 5">
    <name type="scientific">Lymnaea stagnalis</name>
    <name type="common">Great pond snail</name>
    <name type="synonym">Helix stagnalis</name>
    <dbReference type="NCBI Taxonomy" id="6523"/>
    <lineage>
        <taxon>Eukaryota</taxon>
        <taxon>Metazoa</taxon>
        <taxon>Spiralia</taxon>
        <taxon>Lophotrochozoa</taxon>
        <taxon>Mollusca</taxon>
        <taxon>Gastropoda</taxon>
        <taxon>Heterobranchia</taxon>
        <taxon>Euthyneura</taxon>
        <taxon>Panpulmonata</taxon>
        <taxon>Hygrophila</taxon>
        <taxon>Lymnaeoidea</taxon>
        <taxon>Lymnaeidae</taxon>
        <taxon>Lymnaea</taxon>
    </lineage>
</organism>
<evidence type="ECO:0000259" key="3">
    <source>
        <dbReference type="PROSITE" id="PS50041"/>
    </source>
</evidence>
<dbReference type="PROSITE" id="PS50041">
    <property type="entry name" value="C_TYPE_LECTIN_2"/>
    <property type="match status" value="1"/>
</dbReference>
<evidence type="ECO:0000256" key="1">
    <source>
        <dbReference type="ARBA" id="ARBA00023157"/>
    </source>
</evidence>
<feature type="signal peptide" evidence="2">
    <location>
        <begin position="1"/>
        <end position="27"/>
    </location>
</feature>
<keyword evidence="5" id="KW-1185">Reference proteome</keyword>
<accession>A0AAV2IME7</accession>
<dbReference type="AlphaFoldDB" id="A0AAV2IME7"/>
<proteinExistence type="predicted"/>
<dbReference type="Gene3D" id="3.10.100.10">
    <property type="entry name" value="Mannose-Binding Protein A, subunit A"/>
    <property type="match status" value="1"/>
</dbReference>
<evidence type="ECO:0000256" key="2">
    <source>
        <dbReference type="SAM" id="SignalP"/>
    </source>
</evidence>